<evidence type="ECO:0000313" key="1">
    <source>
        <dbReference type="EMBL" id="KGB99251.1"/>
    </source>
</evidence>
<comment type="caution">
    <text evidence="1">The sequence shown here is derived from an EMBL/GenBank/DDBJ whole genome shotgun (WGS) entry which is preliminary data.</text>
</comment>
<protein>
    <submittedName>
        <fullName evidence="1">Uncharacterized protein</fullName>
    </submittedName>
</protein>
<reference evidence="1 2" key="1">
    <citation type="submission" date="2014-06" db="EMBL/GenBank/DDBJ databases">
        <authorList>
            <person name="Bishop-Lilly K.A."/>
            <person name="Broomall S.M."/>
            <person name="Chain P.S."/>
            <person name="Chertkov O."/>
            <person name="Coyne S.R."/>
            <person name="Daligault H.E."/>
            <person name="Davenport K.W."/>
            <person name="Erkkila T."/>
            <person name="Frey K.G."/>
            <person name="Gibbons H.S."/>
            <person name="Gu W."/>
            <person name="Jaissle J."/>
            <person name="Johnson S.L."/>
            <person name="Koroleva G.I."/>
            <person name="Ladner J.T."/>
            <person name="Lo C.-C."/>
            <person name="Minogue T.D."/>
            <person name="Munk C."/>
            <person name="Palacios G.F."/>
            <person name="Redden C.L."/>
            <person name="Rosenzweig C.N."/>
            <person name="Scholz M.B."/>
            <person name="Teshima H."/>
            <person name="Xu Y."/>
        </authorList>
    </citation>
    <scope>NUCLEOTIDE SEQUENCE [LARGE SCALE GENOMIC DNA]</scope>
    <source>
        <strain evidence="1 2">DWS 37UF10B-2</strain>
    </source>
</reference>
<evidence type="ECO:0000313" key="2">
    <source>
        <dbReference type="Proteomes" id="UP000029575"/>
    </source>
</evidence>
<dbReference type="EMBL" id="JPGD01000005">
    <property type="protein sequence ID" value="KGB99251.1"/>
    <property type="molecule type" value="Genomic_DNA"/>
</dbReference>
<dbReference type="RefSeq" id="WP_155294443.1">
    <property type="nucleotide sequence ID" value="NZ_KN150854.1"/>
</dbReference>
<organism evidence="1 2">
    <name type="scientific">Burkholderia cepacia</name>
    <name type="common">Pseudomonas cepacia</name>
    <dbReference type="NCBI Taxonomy" id="292"/>
    <lineage>
        <taxon>Bacteria</taxon>
        <taxon>Pseudomonadati</taxon>
        <taxon>Pseudomonadota</taxon>
        <taxon>Betaproteobacteria</taxon>
        <taxon>Burkholderiales</taxon>
        <taxon>Burkholderiaceae</taxon>
        <taxon>Burkholderia</taxon>
        <taxon>Burkholderia cepacia complex</taxon>
    </lineage>
</organism>
<accession>A0AA88Z530</accession>
<sequence length="84" mass="9735">MQRNLETINKLLEILEKSPDALVSFDDWLLAAKAAGINSAHEFTHHFHLARDKGLIVHEPPSDHYRLTWDGHEYLESRRNTGLF</sequence>
<dbReference type="AlphaFoldDB" id="A0AA88Z530"/>
<gene>
    <name evidence="1" type="ORF">DM43_3485</name>
</gene>
<dbReference type="Proteomes" id="UP000029575">
    <property type="component" value="Unassembled WGS sequence"/>
</dbReference>
<proteinExistence type="predicted"/>
<name>A0AA88Z530_BURCE</name>